<keyword evidence="2" id="KW-1185">Reference proteome</keyword>
<sequence>MIYIARATNKTVSPVSPFIYSPLQQGTYRQPQRTWVKNDPRSYERSSIEVTGEGVSAAQAEETYERVRKLIGTYHGNPRMQLPAKGLLLNVFI</sequence>
<evidence type="ECO:0000313" key="1">
    <source>
        <dbReference type="EMBL" id="TVY02986.1"/>
    </source>
</evidence>
<protein>
    <submittedName>
        <fullName evidence="1">Uncharacterized protein</fullName>
    </submittedName>
</protein>
<proteinExistence type="predicted"/>
<reference evidence="1 2" key="1">
    <citation type="submission" date="2019-07" db="EMBL/GenBank/DDBJ databases">
        <authorList>
            <person name="Kim J."/>
        </authorList>
    </citation>
    <scope>NUCLEOTIDE SEQUENCE [LARGE SCALE GENOMIC DNA]</scope>
    <source>
        <strain evidence="1 2">G13</strain>
    </source>
</reference>
<comment type="caution">
    <text evidence="1">The sequence shown here is derived from an EMBL/GenBank/DDBJ whole genome shotgun (WGS) entry which is preliminary data.</text>
</comment>
<dbReference type="Proteomes" id="UP000316330">
    <property type="component" value="Unassembled WGS sequence"/>
</dbReference>
<dbReference type="EMBL" id="VNJJ01000002">
    <property type="protein sequence ID" value="TVY02986.1"/>
    <property type="molecule type" value="Genomic_DNA"/>
</dbReference>
<organism evidence="1 2">
    <name type="scientific">Cohnella terricola</name>
    <dbReference type="NCBI Taxonomy" id="1289167"/>
    <lineage>
        <taxon>Bacteria</taxon>
        <taxon>Bacillati</taxon>
        <taxon>Bacillota</taxon>
        <taxon>Bacilli</taxon>
        <taxon>Bacillales</taxon>
        <taxon>Paenibacillaceae</taxon>
        <taxon>Cohnella</taxon>
    </lineage>
</organism>
<name>A0A559JSY1_9BACL</name>
<accession>A0A559JSY1</accession>
<gene>
    <name evidence="1" type="ORF">FPZ45_03605</name>
</gene>
<dbReference type="AlphaFoldDB" id="A0A559JSY1"/>
<dbReference type="RefSeq" id="WP_144698531.1">
    <property type="nucleotide sequence ID" value="NZ_VNJJ01000002.1"/>
</dbReference>
<evidence type="ECO:0000313" key="2">
    <source>
        <dbReference type="Proteomes" id="UP000316330"/>
    </source>
</evidence>